<dbReference type="InParanoid" id="G0ED31"/>
<dbReference type="AlphaFoldDB" id="G0ED31"/>
<protein>
    <submittedName>
        <fullName evidence="1">Uncharacterized protein</fullName>
    </submittedName>
</protein>
<gene>
    <name evidence="1" type="ordered locus">Pyrfu_0721</name>
</gene>
<dbReference type="Proteomes" id="UP000001037">
    <property type="component" value="Chromosome"/>
</dbReference>
<name>G0ED31_PYRF1</name>
<dbReference type="GeneID" id="11139189"/>
<accession>G0ED31</accession>
<dbReference type="OrthoDB" id="36293at2157"/>
<dbReference type="RefSeq" id="WP_014026267.1">
    <property type="nucleotide sequence ID" value="NC_015931.1"/>
</dbReference>
<dbReference type="STRING" id="694429.Pyrfu_0721"/>
<dbReference type="eggNOG" id="arCOG05489">
    <property type="taxonomic scope" value="Archaea"/>
</dbReference>
<sequence length="194" mass="22790">MVRLRPREEFLREASEQVRPVHAEGVFTVGYRVITYYLLFEYYDPLGYYDAVLRNRRLLEEEVAKLHYNMQSFIDQEEVIVNGKRVRPKVVLVDITFRGRKTSPLIVFGVRFAAPLKPGVNVYENRYESETVEYDYVAYWMFPPGTKILEVDMDGEEWEITETGVLAIYGRRGKRIGGYEKIVFELPSIPETEE</sequence>
<proteinExistence type="predicted"/>
<dbReference type="EMBL" id="CP002838">
    <property type="protein sequence ID" value="AEM38590.1"/>
    <property type="molecule type" value="Genomic_DNA"/>
</dbReference>
<dbReference type="HOGENOM" id="CLU_1412424_0_0_2"/>
<keyword evidence="2" id="KW-1185">Reference proteome</keyword>
<evidence type="ECO:0000313" key="2">
    <source>
        <dbReference type="Proteomes" id="UP000001037"/>
    </source>
</evidence>
<evidence type="ECO:0000313" key="1">
    <source>
        <dbReference type="EMBL" id="AEM38590.1"/>
    </source>
</evidence>
<dbReference type="KEGG" id="pfm:Pyrfu_0721"/>
<organism evidence="1 2">
    <name type="scientific">Pyrolobus fumarii (strain DSM 11204 / 1A)</name>
    <dbReference type="NCBI Taxonomy" id="694429"/>
    <lineage>
        <taxon>Archaea</taxon>
        <taxon>Thermoproteota</taxon>
        <taxon>Thermoprotei</taxon>
        <taxon>Desulfurococcales</taxon>
        <taxon>Pyrodictiaceae</taxon>
        <taxon>Pyrolobus</taxon>
    </lineage>
</organism>
<reference evidence="1 2" key="1">
    <citation type="journal article" date="2011" name="Stand. Genomic Sci.">
        <title>Complete genome sequence of the hyperthermophilic chemolithoautotroph Pyrolobus fumarii type strain (1A).</title>
        <authorList>
            <person name="Anderson I."/>
            <person name="Goker M."/>
            <person name="Nolan M."/>
            <person name="Lucas S."/>
            <person name="Hammon N."/>
            <person name="Deshpande S."/>
            <person name="Cheng J.F."/>
            <person name="Tapia R."/>
            <person name="Han C."/>
            <person name="Goodwin L."/>
            <person name="Pitluck S."/>
            <person name="Huntemann M."/>
            <person name="Liolios K."/>
            <person name="Ivanova N."/>
            <person name="Pagani I."/>
            <person name="Mavromatis K."/>
            <person name="Ovchinikova G."/>
            <person name="Pati A."/>
            <person name="Chen A."/>
            <person name="Palaniappan K."/>
            <person name="Land M."/>
            <person name="Hauser L."/>
            <person name="Brambilla E.M."/>
            <person name="Huber H."/>
            <person name="Yasawong M."/>
            <person name="Rohde M."/>
            <person name="Spring S."/>
            <person name="Abt B."/>
            <person name="Sikorski J."/>
            <person name="Wirth R."/>
            <person name="Detter J.C."/>
            <person name="Woyke T."/>
            <person name="Bristow J."/>
            <person name="Eisen J.A."/>
            <person name="Markowitz V."/>
            <person name="Hugenholtz P."/>
            <person name="Kyrpides N.C."/>
            <person name="Klenk H.P."/>
            <person name="Lapidus A."/>
        </authorList>
    </citation>
    <scope>NUCLEOTIDE SEQUENCE [LARGE SCALE GENOMIC DNA]</scope>
    <source>
        <strain evidence="2">DSM 11204 / 1A</strain>
    </source>
</reference>